<dbReference type="PANTHER" id="PTHR16435">
    <property type="entry name" value="SPERMATOGENESIS-ASSOCIATED PROTEIN 6 SPATA6"/>
    <property type="match status" value="1"/>
</dbReference>
<reference evidence="1" key="1">
    <citation type="submission" date="2025-08" db="UniProtKB">
        <authorList>
            <consortium name="Ensembl"/>
        </authorList>
    </citation>
    <scope>IDENTIFICATION</scope>
</reference>
<dbReference type="GO" id="GO:0007283">
    <property type="term" value="P:spermatogenesis"/>
    <property type="evidence" value="ECO:0007669"/>
    <property type="project" value="InterPro"/>
</dbReference>
<dbReference type="PANTHER" id="PTHR16435:SF3">
    <property type="entry name" value="SPERMATOGENESIS-ASSOCIATED PROTEIN 6"/>
    <property type="match status" value="1"/>
</dbReference>
<dbReference type="GO" id="GO:0032027">
    <property type="term" value="F:myosin light chain binding"/>
    <property type="evidence" value="ECO:0007669"/>
    <property type="project" value="InterPro"/>
</dbReference>
<dbReference type="GeneTree" id="ENSGT00940000175969"/>
<sequence>MDHQNCAEWTDGKEKLHVETKVTNSASMCSTSRHSPFAPPSVRSLQVNKKDRRHNVTKVSARYQQPTVSSSTRSLSPYTHRKMCQLSEDTRQRLGHLQLGPHRFRKETESQPPFLVEIDFYFSFCLVKNLILVRFQTSPPYWEQIHDRVQRILQTHKTSWTH</sequence>
<evidence type="ECO:0000313" key="2">
    <source>
        <dbReference type="Proteomes" id="UP000264800"/>
    </source>
</evidence>
<dbReference type="STRING" id="37003.ENSKMAP00000030160"/>
<dbReference type="GO" id="GO:0120212">
    <property type="term" value="C:sperm head-tail coupling apparatus"/>
    <property type="evidence" value="ECO:0007669"/>
    <property type="project" value="InterPro"/>
</dbReference>
<evidence type="ECO:0000313" key="1">
    <source>
        <dbReference type="Ensembl" id="ENSKMAP00000030160.1"/>
    </source>
</evidence>
<name>A0A3Q3BJT1_KRYMA</name>
<dbReference type="Ensembl" id="ENSKMAT00000030544.1">
    <property type="protein sequence ID" value="ENSKMAP00000030160.1"/>
    <property type="gene ID" value="ENSKMAG00000022292.1"/>
</dbReference>
<proteinExistence type="predicted"/>
<reference evidence="1" key="2">
    <citation type="submission" date="2025-09" db="UniProtKB">
        <authorList>
            <consortium name="Ensembl"/>
        </authorList>
    </citation>
    <scope>IDENTIFICATION</scope>
</reference>
<keyword evidence="2" id="KW-1185">Reference proteome</keyword>
<organism evidence="1 2">
    <name type="scientific">Kryptolebias marmoratus</name>
    <name type="common">Mangrove killifish</name>
    <name type="synonym">Rivulus marmoratus</name>
    <dbReference type="NCBI Taxonomy" id="37003"/>
    <lineage>
        <taxon>Eukaryota</taxon>
        <taxon>Metazoa</taxon>
        <taxon>Chordata</taxon>
        <taxon>Craniata</taxon>
        <taxon>Vertebrata</taxon>
        <taxon>Euteleostomi</taxon>
        <taxon>Actinopterygii</taxon>
        <taxon>Neopterygii</taxon>
        <taxon>Teleostei</taxon>
        <taxon>Neoteleostei</taxon>
        <taxon>Acanthomorphata</taxon>
        <taxon>Ovalentaria</taxon>
        <taxon>Atherinomorphae</taxon>
        <taxon>Cyprinodontiformes</taxon>
        <taxon>Rivulidae</taxon>
        <taxon>Kryptolebias</taxon>
    </lineage>
</organism>
<accession>A0A3Q3BJT1</accession>
<dbReference type="AlphaFoldDB" id="A0A3Q3BJT1"/>
<dbReference type="Proteomes" id="UP000264800">
    <property type="component" value="Unplaced"/>
</dbReference>
<protein>
    <submittedName>
        <fullName evidence="1">Uncharacterized protein</fullName>
    </submittedName>
</protein>
<dbReference type="InterPro" id="IPR042769">
    <property type="entry name" value="SPATA6_fam"/>
</dbReference>